<evidence type="ECO:0000256" key="3">
    <source>
        <dbReference type="ARBA" id="ARBA00023274"/>
    </source>
</evidence>
<reference evidence="5 6" key="1">
    <citation type="journal article" date="2016" name="Nat. Commun.">
        <title>Thousands of microbial genomes shed light on interconnected biogeochemical processes in an aquifer system.</title>
        <authorList>
            <person name="Anantharaman K."/>
            <person name="Brown C.T."/>
            <person name="Hug L.A."/>
            <person name="Sharon I."/>
            <person name="Castelle C.J."/>
            <person name="Probst A.J."/>
            <person name="Thomas B.C."/>
            <person name="Singh A."/>
            <person name="Wilkins M.J."/>
            <person name="Karaoz U."/>
            <person name="Brodie E.L."/>
            <person name="Williams K.H."/>
            <person name="Hubbard S.S."/>
            <person name="Banfield J.F."/>
        </authorList>
    </citation>
    <scope>NUCLEOTIDE SEQUENCE [LARGE SCALE GENOMIC DNA]</scope>
</reference>
<evidence type="ECO:0000256" key="4">
    <source>
        <dbReference type="HAMAP-Rule" id="MF_01366"/>
    </source>
</evidence>
<protein>
    <recommendedName>
        <fullName evidence="4">Large ribosomal subunit protein uL13</fullName>
    </recommendedName>
</protein>
<dbReference type="GO" id="GO:0005840">
    <property type="term" value="C:ribosome"/>
    <property type="evidence" value="ECO:0007669"/>
    <property type="project" value="UniProtKB-KW"/>
</dbReference>
<proteinExistence type="inferred from homology"/>
<dbReference type="Gene3D" id="3.90.1180.10">
    <property type="entry name" value="Ribosomal protein L13"/>
    <property type="match status" value="1"/>
</dbReference>
<dbReference type="GO" id="GO:1990904">
    <property type="term" value="C:ribonucleoprotein complex"/>
    <property type="evidence" value="ECO:0007669"/>
    <property type="project" value="UniProtKB-KW"/>
</dbReference>
<dbReference type="PIRSF" id="PIRSF002181">
    <property type="entry name" value="Ribosomal_L13"/>
    <property type="match status" value="1"/>
</dbReference>
<dbReference type="EMBL" id="MHQJ01000035">
    <property type="protein sequence ID" value="OHA00842.1"/>
    <property type="molecule type" value="Genomic_DNA"/>
</dbReference>
<dbReference type="NCBIfam" id="TIGR01066">
    <property type="entry name" value="rplM_bact"/>
    <property type="match status" value="1"/>
</dbReference>
<evidence type="ECO:0000256" key="2">
    <source>
        <dbReference type="ARBA" id="ARBA00022980"/>
    </source>
</evidence>
<keyword evidence="2 4" id="KW-0689">Ribosomal protein</keyword>
<dbReference type="SUPFAM" id="SSF52161">
    <property type="entry name" value="Ribosomal protein L13"/>
    <property type="match status" value="1"/>
</dbReference>
<dbReference type="Proteomes" id="UP000177362">
    <property type="component" value="Unassembled WGS sequence"/>
</dbReference>
<dbReference type="HAMAP" id="MF_01366">
    <property type="entry name" value="Ribosomal_uL13"/>
    <property type="match status" value="1"/>
</dbReference>
<dbReference type="STRING" id="1802271.A3C11_03130"/>
<dbReference type="GO" id="GO:0006412">
    <property type="term" value="P:translation"/>
    <property type="evidence" value="ECO:0007669"/>
    <property type="project" value="UniProtKB-UniRule"/>
</dbReference>
<dbReference type="GO" id="GO:0017148">
    <property type="term" value="P:negative regulation of translation"/>
    <property type="evidence" value="ECO:0007669"/>
    <property type="project" value="TreeGrafter"/>
</dbReference>
<dbReference type="GO" id="GO:0003729">
    <property type="term" value="F:mRNA binding"/>
    <property type="evidence" value="ECO:0007669"/>
    <property type="project" value="TreeGrafter"/>
</dbReference>
<dbReference type="GO" id="GO:0003735">
    <property type="term" value="F:structural constituent of ribosome"/>
    <property type="evidence" value="ECO:0007669"/>
    <property type="project" value="InterPro"/>
</dbReference>
<comment type="subunit">
    <text evidence="4">Part of the 50S ribosomal subunit.</text>
</comment>
<evidence type="ECO:0000313" key="5">
    <source>
        <dbReference type="EMBL" id="OHA00842.1"/>
    </source>
</evidence>
<evidence type="ECO:0000256" key="1">
    <source>
        <dbReference type="ARBA" id="ARBA00006227"/>
    </source>
</evidence>
<dbReference type="InterPro" id="IPR036899">
    <property type="entry name" value="Ribosomal_uL13_sf"/>
</dbReference>
<accession>A0A1G2KQF9</accession>
<gene>
    <name evidence="4" type="primary">rplM</name>
    <name evidence="5" type="ORF">A3C11_03130</name>
</gene>
<dbReference type="PANTHER" id="PTHR11545:SF2">
    <property type="entry name" value="LARGE RIBOSOMAL SUBUNIT PROTEIN UL13M"/>
    <property type="match status" value="1"/>
</dbReference>
<dbReference type="InterPro" id="IPR005822">
    <property type="entry name" value="Ribosomal_uL13"/>
</dbReference>
<dbReference type="CDD" id="cd00392">
    <property type="entry name" value="Ribosomal_L13"/>
    <property type="match status" value="1"/>
</dbReference>
<evidence type="ECO:0000313" key="6">
    <source>
        <dbReference type="Proteomes" id="UP000177362"/>
    </source>
</evidence>
<dbReference type="PANTHER" id="PTHR11545">
    <property type="entry name" value="RIBOSOMAL PROTEIN L13"/>
    <property type="match status" value="1"/>
</dbReference>
<dbReference type="Pfam" id="PF00572">
    <property type="entry name" value="Ribosomal_L13"/>
    <property type="match status" value="1"/>
</dbReference>
<comment type="similarity">
    <text evidence="1 4">Belongs to the universal ribosomal protein uL13 family.</text>
</comment>
<comment type="caution">
    <text evidence="5">The sequence shown here is derived from an EMBL/GenBank/DDBJ whole genome shotgun (WGS) entry which is preliminary data.</text>
</comment>
<keyword evidence="3 4" id="KW-0687">Ribonucleoprotein</keyword>
<name>A0A1G2KQF9_9BACT</name>
<comment type="function">
    <text evidence="4">This protein is one of the early assembly proteins of the 50S ribosomal subunit, although it is not seen to bind rRNA by itself. It is important during the early stages of 50S assembly.</text>
</comment>
<dbReference type="InterPro" id="IPR005823">
    <property type="entry name" value="Ribosomal_uL13_bac-type"/>
</dbReference>
<sequence>MNEVQIDASGRILGRLATVVAKLLMGKGDAAFDYSKPGNMRVVVSHTDKLRVTGKKPLQKLYRRHSGFHGGLKETRYQDLFAKDSRRVLQAAVSGMLPKNKLRVVRLKQLVMYKDGVK</sequence>
<organism evidence="5 6">
    <name type="scientific">Candidatus Sungbacteria bacterium RIFCSPHIGHO2_02_FULL_49_12</name>
    <dbReference type="NCBI Taxonomy" id="1802271"/>
    <lineage>
        <taxon>Bacteria</taxon>
        <taxon>Candidatus Sungiibacteriota</taxon>
    </lineage>
</organism>
<dbReference type="AlphaFoldDB" id="A0A1G2KQF9"/>